<reference evidence="10" key="2">
    <citation type="journal article" date="2019" name="Int. J. Syst. Evol. Microbiol.">
        <title>The Global Catalogue of Microorganisms (GCM) 10K type strain sequencing project: providing services to taxonomists for standard genome sequencing and annotation.</title>
        <authorList>
            <consortium name="The Broad Institute Genomics Platform"/>
            <consortium name="The Broad Institute Genome Sequencing Center for Infectious Disease"/>
            <person name="Wu L."/>
            <person name="Ma J."/>
        </authorList>
    </citation>
    <scope>NUCLEOTIDE SEQUENCE [LARGE SCALE GENOMIC DNA]</scope>
    <source>
        <strain evidence="10">CGMCC 1.15472</strain>
    </source>
</reference>
<evidence type="ECO:0000256" key="2">
    <source>
        <dbReference type="ARBA" id="ARBA00022801"/>
    </source>
</evidence>
<dbReference type="EMBL" id="BMJG01000016">
    <property type="protein sequence ID" value="GGC47527.1"/>
    <property type="molecule type" value="Genomic_DNA"/>
</dbReference>
<evidence type="ECO:0000313" key="7">
    <source>
        <dbReference type="EMBL" id="GGC47527.1"/>
    </source>
</evidence>
<keyword evidence="2" id="KW-0378">Hydrolase</keyword>
<dbReference type="AlphaFoldDB" id="A0A5C4X649"/>
<dbReference type="FunFam" id="3.60.20.30:FF:000001">
    <property type="entry name" value="Isoaspartyl peptidase/L-asparaginase"/>
    <property type="match status" value="1"/>
</dbReference>
<feature type="binding site" evidence="5">
    <location>
        <begin position="227"/>
        <end position="230"/>
    </location>
    <ligand>
        <name>substrate</name>
    </ligand>
</feature>
<reference evidence="7" key="1">
    <citation type="journal article" date="2014" name="Int. J. Syst. Evol. Microbiol.">
        <title>Complete genome of a new Firmicutes species belonging to the dominant human colonic microbiota ('Ruminococcus bicirculans') reveals two chromosomes and a selective capacity to utilize plant glucans.</title>
        <authorList>
            <consortium name="NISC Comparative Sequencing Program"/>
            <person name="Wegmann U."/>
            <person name="Louis P."/>
            <person name="Goesmann A."/>
            <person name="Henrissat B."/>
            <person name="Duncan S.H."/>
            <person name="Flint H.J."/>
        </authorList>
    </citation>
    <scope>NUCLEOTIDE SEQUENCE</scope>
    <source>
        <strain evidence="7">CGMCC 1.15472</strain>
    </source>
</reference>
<reference evidence="8 9" key="3">
    <citation type="submission" date="2019-06" db="EMBL/GenBank/DDBJ databases">
        <authorList>
            <person name="Mardanova A.M."/>
            <person name="Pudova D.S."/>
            <person name="Shagimardanova E.I."/>
            <person name="Gogoleva N.E."/>
            <person name="Lutfullin M.T."/>
            <person name="Hadieva G.F."/>
            <person name="Sharipova M.R."/>
        </authorList>
    </citation>
    <scope>NUCLEOTIDE SEQUENCE [LARGE SCALE GENOMIC DNA]</scope>
    <source>
        <strain evidence="8 9">MG-1</strain>
    </source>
</reference>
<keyword evidence="10" id="KW-1185">Reference proteome</keyword>
<feature type="binding site" evidence="5">
    <location>
        <begin position="204"/>
        <end position="207"/>
    </location>
    <ligand>
        <name>substrate</name>
    </ligand>
</feature>
<dbReference type="EMBL" id="VDMQ01000002">
    <property type="protein sequence ID" value="TNM56769.1"/>
    <property type="molecule type" value="Genomic_DNA"/>
</dbReference>
<evidence type="ECO:0000313" key="10">
    <source>
        <dbReference type="Proteomes" id="UP000632322"/>
    </source>
</evidence>
<protein>
    <submittedName>
        <fullName evidence="7 8">Asparaginase</fullName>
    </submittedName>
</protein>
<gene>
    <name evidence="8" type="ORF">FHQ09_04070</name>
    <name evidence="7" type="ORF">GCM10010974_32320</name>
</gene>
<dbReference type="InterPro" id="IPR029055">
    <property type="entry name" value="Ntn_hydrolases_N"/>
</dbReference>
<dbReference type="PANTHER" id="PTHR10188">
    <property type="entry name" value="L-ASPARAGINASE"/>
    <property type="match status" value="1"/>
</dbReference>
<dbReference type="GO" id="GO:0006508">
    <property type="term" value="P:proteolysis"/>
    <property type="evidence" value="ECO:0007669"/>
    <property type="project" value="UniProtKB-KW"/>
</dbReference>
<accession>A0A5C4X649</accession>
<dbReference type="Pfam" id="PF01112">
    <property type="entry name" value="Asparaginase_2"/>
    <property type="match status" value="1"/>
</dbReference>
<dbReference type="PANTHER" id="PTHR10188:SF43">
    <property type="entry name" value="ASPARAGINASE (EUROFUNG)"/>
    <property type="match status" value="1"/>
</dbReference>
<keyword evidence="1" id="KW-0645">Protease</keyword>
<dbReference type="GO" id="GO:0005737">
    <property type="term" value="C:cytoplasm"/>
    <property type="evidence" value="ECO:0007669"/>
    <property type="project" value="TreeGrafter"/>
</dbReference>
<dbReference type="RefSeq" id="WP_139467573.1">
    <property type="nucleotide sequence ID" value="NZ_BMJG01000016.1"/>
</dbReference>
<dbReference type="Proteomes" id="UP000632322">
    <property type="component" value="Unassembled WGS sequence"/>
</dbReference>
<comment type="caution">
    <text evidence="8">The sequence shown here is derived from an EMBL/GenBank/DDBJ whole genome shotgun (WGS) entry which is preliminary data.</text>
</comment>
<name>A0A5C4X649_9MICO</name>
<dbReference type="GO" id="GO:0008233">
    <property type="term" value="F:peptidase activity"/>
    <property type="evidence" value="ECO:0007669"/>
    <property type="project" value="UniProtKB-KW"/>
</dbReference>
<evidence type="ECO:0000313" key="9">
    <source>
        <dbReference type="Proteomes" id="UP000314223"/>
    </source>
</evidence>
<dbReference type="InterPro" id="IPR000246">
    <property type="entry name" value="Peptidase_T2"/>
</dbReference>
<reference evidence="7" key="4">
    <citation type="submission" date="2024-05" db="EMBL/GenBank/DDBJ databases">
        <authorList>
            <person name="Sun Q."/>
            <person name="Zhou Y."/>
        </authorList>
    </citation>
    <scope>NUCLEOTIDE SEQUENCE</scope>
    <source>
        <strain evidence="7">CGMCC 1.15472</strain>
    </source>
</reference>
<evidence type="ECO:0000256" key="6">
    <source>
        <dbReference type="PIRSR" id="PIRSR600246-3"/>
    </source>
</evidence>
<feature type="active site" description="Nucleophile" evidence="4">
    <location>
        <position position="176"/>
    </location>
</feature>
<proteinExistence type="predicted"/>
<dbReference type="SUPFAM" id="SSF56235">
    <property type="entry name" value="N-terminal nucleophile aminohydrolases (Ntn hydrolases)"/>
    <property type="match status" value="1"/>
</dbReference>
<evidence type="ECO:0000256" key="5">
    <source>
        <dbReference type="PIRSR" id="PIRSR600246-2"/>
    </source>
</evidence>
<evidence type="ECO:0000256" key="1">
    <source>
        <dbReference type="ARBA" id="ARBA00022670"/>
    </source>
</evidence>
<keyword evidence="3" id="KW-0068">Autocatalytic cleavage</keyword>
<dbReference type="Proteomes" id="UP000314223">
    <property type="component" value="Unassembled WGS sequence"/>
</dbReference>
<dbReference type="Gene3D" id="3.60.20.30">
    <property type="entry name" value="(Glycosyl)asparaginase"/>
    <property type="match status" value="1"/>
</dbReference>
<organism evidence="8 9">
    <name type="scientific">Brevibacterium sediminis</name>
    <dbReference type="NCBI Taxonomy" id="1857024"/>
    <lineage>
        <taxon>Bacteria</taxon>
        <taxon>Bacillati</taxon>
        <taxon>Actinomycetota</taxon>
        <taxon>Actinomycetes</taxon>
        <taxon>Micrococcales</taxon>
        <taxon>Brevibacteriaceae</taxon>
        <taxon>Brevibacterium</taxon>
    </lineage>
</organism>
<evidence type="ECO:0000313" key="8">
    <source>
        <dbReference type="EMBL" id="TNM56769.1"/>
    </source>
</evidence>
<feature type="site" description="Cleavage; by autolysis" evidence="6">
    <location>
        <begin position="175"/>
        <end position="176"/>
    </location>
</feature>
<sequence length="305" mass="31054">MTETILRSFGQSTEPLLIVHGGAGHRSTPLTSDGTASAHAALEKILEAGYSVLSAGGSAVDAVVAAVRELEDAPDFNAGHGAALTASGTVELDASIMAGDGRSGAVTGVSTARNPISVARAVMDKTDHLLFATPTHEQLSKWDVETVDPEYFITEKRREELAAFQKQPDALLQHGTVGAVARDADGNLAAATSTGGIVNQEPGRVGDTPLVGAGTFADDGTVAVSCTGTGEVFMTEVAAHSVHDRVSLGGASPNEAAVAVLDRIAIRGGMGGMIVIPTSGTGLAAYNSGDMFYGSFDSTGTYTHV</sequence>
<evidence type="ECO:0000256" key="4">
    <source>
        <dbReference type="PIRSR" id="PIRSR600246-1"/>
    </source>
</evidence>
<evidence type="ECO:0000256" key="3">
    <source>
        <dbReference type="ARBA" id="ARBA00022813"/>
    </source>
</evidence>